<evidence type="ECO:0000313" key="2">
    <source>
        <dbReference type="EMBL" id="MBU2714455.1"/>
    </source>
</evidence>
<protein>
    <submittedName>
        <fullName evidence="2">Uncharacterized protein</fullName>
    </submittedName>
</protein>
<feature type="transmembrane region" description="Helical" evidence="1">
    <location>
        <begin position="12"/>
        <end position="31"/>
    </location>
</feature>
<evidence type="ECO:0000313" key="3">
    <source>
        <dbReference type="Proteomes" id="UP000690515"/>
    </source>
</evidence>
<gene>
    <name evidence="2" type="ORF">KCG35_25730</name>
</gene>
<name>A0ABS5ZKH3_9GAMM</name>
<accession>A0ABS5ZKH3</accession>
<reference evidence="2 3" key="1">
    <citation type="submission" date="2021-04" db="EMBL/GenBank/DDBJ databases">
        <authorList>
            <person name="Pira H."/>
            <person name="Risdian C."/>
            <person name="Wink J."/>
        </authorList>
    </citation>
    <scope>NUCLEOTIDE SEQUENCE [LARGE SCALE GENOMIC DNA]</scope>
    <source>
        <strain evidence="2 3">WH53</strain>
    </source>
</reference>
<keyword evidence="1" id="KW-0812">Transmembrane</keyword>
<dbReference type="EMBL" id="JAGSOY010000293">
    <property type="protein sequence ID" value="MBU2714455.1"/>
    <property type="molecule type" value="Genomic_DNA"/>
</dbReference>
<proteinExistence type="predicted"/>
<organism evidence="2 3">
    <name type="scientific">Zooshikella harenae</name>
    <dbReference type="NCBI Taxonomy" id="2827238"/>
    <lineage>
        <taxon>Bacteria</taxon>
        <taxon>Pseudomonadati</taxon>
        <taxon>Pseudomonadota</taxon>
        <taxon>Gammaproteobacteria</taxon>
        <taxon>Oceanospirillales</taxon>
        <taxon>Zooshikellaceae</taxon>
        <taxon>Zooshikella</taxon>
    </lineage>
</organism>
<sequence length="231" mass="27021">MISLSKIKNLKLFWWSLVIIIIVISCVIGWFGEAIKFWWTKGIPEGYYRKGNIYLRNAHMTVWGVDLKNNLLTVKGKKPKGWYVKAYTKWSSSGRKCLTRRDWSENSQQIPRRYYSEYYGINSGTEYIITVPQQVNLKINRCNDEIDYISVRFYDNKLTTGGFTINYTSQNNSIAKGKIGYPNSNRVSRCWKKKDSVFKNETLASFCETELNGPDPSYVYHDQIKSYTINM</sequence>
<feature type="non-terminal residue" evidence="2">
    <location>
        <position position="231"/>
    </location>
</feature>
<keyword evidence="3" id="KW-1185">Reference proteome</keyword>
<dbReference type="PROSITE" id="PS51257">
    <property type="entry name" value="PROKAR_LIPOPROTEIN"/>
    <property type="match status" value="1"/>
</dbReference>
<comment type="caution">
    <text evidence="2">The sequence shown here is derived from an EMBL/GenBank/DDBJ whole genome shotgun (WGS) entry which is preliminary data.</text>
</comment>
<keyword evidence="1" id="KW-1133">Transmembrane helix</keyword>
<dbReference type="RefSeq" id="WP_215822724.1">
    <property type="nucleotide sequence ID" value="NZ_JAGSOY010000293.1"/>
</dbReference>
<evidence type="ECO:0000256" key="1">
    <source>
        <dbReference type="SAM" id="Phobius"/>
    </source>
</evidence>
<keyword evidence="1" id="KW-0472">Membrane</keyword>
<dbReference type="Proteomes" id="UP000690515">
    <property type="component" value="Unassembled WGS sequence"/>
</dbReference>